<dbReference type="RefSeq" id="WP_018395846.1">
    <property type="nucleotide sequence ID" value="NZ_LQWZ01000007.1"/>
</dbReference>
<accession>A0A177KZ38</accession>
<evidence type="ECO:0000313" key="2">
    <source>
        <dbReference type="Proteomes" id="UP000077271"/>
    </source>
</evidence>
<dbReference type="AlphaFoldDB" id="A0A177KZ38"/>
<comment type="caution">
    <text evidence="1">The sequence shown here is derived from an EMBL/GenBank/DDBJ whole genome shotgun (WGS) entry which is preliminary data.</text>
</comment>
<dbReference type="Proteomes" id="UP000077271">
    <property type="component" value="Unassembled WGS sequence"/>
</dbReference>
<name>A0A177KZ38_9BACI</name>
<protein>
    <submittedName>
        <fullName evidence="1">Uncharacterized protein</fullName>
    </submittedName>
</protein>
<proteinExistence type="predicted"/>
<organism evidence="1 2">
    <name type="scientific">Domibacillus aminovorans</name>
    <dbReference type="NCBI Taxonomy" id="29332"/>
    <lineage>
        <taxon>Bacteria</taxon>
        <taxon>Bacillati</taxon>
        <taxon>Bacillota</taxon>
        <taxon>Bacilli</taxon>
        <taxon>Bacillales</taxon>
        <taxon>Bacillaceae</taxon>
        <taxon>Domibacillus</taxon>
    </lineage>
</organism>
<evidence type="ECO:0000313" key="1">
    <source>
        <dbReference type="EMBL" id="OAH58679.1"/>
    </source>
</evidence>
<dbReference type="OrthoDB" id="2427428at2"/>
<dbReference type="EMBL" id="LQWZ01000007">
    <property type="protein sequence ID" value="OAH58679.1"/>
    <property type="molecule type" value="Genomic_DNA"/>
</dbReference>
<gene>
    <name evidence="1" type="ORF">AWH48_16920</name>
</gene>
<reference evidence="1 2" key="1">
    <citation type="submission" date="2016-01" db="EMBL/GenBank/DDBJ databases">
        <title>Investigation of taxonomic status of Bacillus aminovorans.</title>
        <authorList>
            <person name="Verma A."/>
            <person name="Pal Y."/>
            <person name="Krishnamurthi S."/>
        </authorList>
    </citation>
    <scope>NUCLEOTIDE SEQUENCE [LARGE SCALE GENOMIC DNA]</scope>
    <source>
        <strain evidence="1 2">DSM 4337</strain>
    </source>
</reference>
<sequence length="134" mass="15692">MEKSRHVFTLDQETAAYLELFMEEKNIRYNGDAFALICKEHEERKNNEWSLKYISEVVAMNMKEVFQNELNKIRAGTNNADRNTQILIELLNGVYFNEGYGDLISTNIQEAQGLRTAKETVQNRIENQRQKKLT</sequence>